<organism evidence="1 2">
    <name type="scientific">Brachionus plicatilis</name>
    <name type="common">Marine rotifer</name>
    <name type="synonym">Brachionus muelleri</name>
    <dbReference type="NCBI Taxonomy" id="10195"/>
    <lineage>
        <taxon>Eukaryota</taxon>
        <taxon>Metazoa</taxon>
        <taxon>Spiralia</taxon>
        <taxon>Gnathifera</taxon>
        <taxon>Rotifera</taxon>
        <taxon>Eurotatoria</taxon>
        <taxon>Monogononta</taxon>
        <taxon>Pseudotrocha</taxon>
        <taxon>Ploima</taxon>
        <taxon>Brachionidae</taxon>
        <taxon>Brachionus</taxon>
    </lineage>
</organism>
<gene>
    <name evidence="1" type="ORF">BpHYR1_044145</name>
</gene>
<dbReference type="Proteomes" id="UP000276133">
    <property type="component" value="Unassembled WGS sequence"/>
</dbReference>
<sequence>MFFLLSIVNSSQIIISNNNNKTCATISFQHAFIRYRKQSFIYAIAKIKPWIRSCSGMLSLSIK</sequence>
<comment type="caution">
    <text evidence="1">The sequence shown here is derived from an EMBL/GenBank/DDBJ whole genome shotgun (WGS) entry which is preliminary data.</text>
</comment>
<dbReference type="AlphaFoldDB" id="A0A3M7PXV0"/>
<keyword evidence="2" id="KW-1185">Reference proteome</keyword>
<accession>A0A3M7PXV0</accession>
<evidence type="ECO:0000313" key="2">
    <source>
        <dbReference type="Proteomes" id="UP000276133"/>
    </source>
</evidence>
<dbReference type="EMBL" id="REGN01008328">
    <property type="protein sequence ID" value="RNA03833.1"/>
    <property type="molecule type" value="Genomic_DNA"/>
</dbReference>
<reference evidence="1 2" key="1">
    <citation type="journal article" date="2018" name="Sci. Rep.">
        <title>Genomic signatures of local adaptation to the degree of environmental predictability in rotifers.</title>
        <authorList>
            <person name="Franch-Gras L."/>
            <person name="Hahn C."/>
            <person name="Garcia-Roger E.M."/>
            <person name="Carmona M.J."/>
            <person name="Serra M."/>
            <person name="Gomez A."/>
        </authorList>
    </citation>
    <scope>NUCLEOTIDE SEQUENCE [LARGE SCALE GENOMIC DNA]</scope>
    <source>
        <strain evidence="1">HYR1</strain>
    </source>
</reference>
<protein>
    <submittedName>
        <fullName evidence="1">Uncharacterized protein</fullName>
    </submittedName>
</protein>
<name>A0A3M7PXV0_BRAPC</name>
<proteinExistence type="predicted"/>
<evidence type="ECO:0000313" key="1">
    <source>
        <dbReference type="EMBL" id="RNA03833.1"/>
    </source>
</evidence>